<dbReference type="HAMAP" id="MF_01521">
    <property type="entry name" value="MntP_pump"/>
    <property type="match status" value="1"/>
</dbReference>
<reference evidence="10 11" key="1">
    <citation type="journal article" date="2021" name="Microbiol. Resour. Announc.">
        <title>Draft Genome Sequence of Coralloluteibacterium stylophorae LMG 29479T.</title>
        <authorList>
            <person name="Karlyshev A.V."/>
            <person name="Kudryashova E.B."/>
            <person name="Ariskina E.V."/>
            <person name="Conroy A.P."/>
            <person name="Abidueva E.Y."/>
        </authorList>
    </citation>
    <scope>NUCLEOTIDE SEQUENCE [LARGE SCALE GENOMIC DNA]</scope>
    <source>
        <strain evidence="10 11">LMG 29479</strain>
    </source>
</reference>
<comment type="function">
    <text evidence="8">Probably functions as a manganese efflux pump.</text>
</comment>
<feature type="transmembrane region" description="Helical" evidence="8">
    <location>
        <begin position="106"/>
        <end position="129"/>
    </location>
</feature>
<comment type="similarity">
    <text evidence="8">Belongs to the MntP (TC 9.B.29) family.</text>
</comment>
<dbReference type="PANTHER" id="PTHR35529:SF1">
    <property type="entry name" value="MANGANESE EFFLUX PUMP MNTP-RELATED"/>
    <property type="match status" value="1"/>
</dbReference>
<dbReference type="EMBL" id="JAGQFT010000018">
    <property type="protein sequence ID" value="MBR0561690.1"/>
    <property type="molecule type" value="Genomic_DNA"/>
</dbReference>
<reference evidence="9" key="2">
    <citation type="submission" date="2021-04" db="EMBL/GenBank/DDBJ databases">
        <authorList>
            <person name="Karlyshev A.V."/>
        </authorList>
    </citation>
    <scope>NUCLEOTIDE SEQUENCE</scope>
    <source>
        <strain evidence="9">LMG 29479</strain>
    </source>
</reference>
<dbReference type="AlphaFoldDB" id="A0A8J7VRD4"/>
<keyword evidence="4 8" id="KW-1133">Transmembrane helix</keyword>
<dbReference type="Proteomes" id="UP000675747">
    <property type="component" value="Unassembled WGS sequence"/>
</dbReference>
<gene>
    <name evidence="8 9" type="primary">mntP</name>
    <name evidence="10" type="ORF">KB893_012520</name>
    <name evidence="9" type="ORF">KB893_04030</name>
</gene>
<keyword evidence="3 8" id="KW-0812">Transmembrane</keyword>
<comment type="caution">
    <text evidence="9">The sequence shown here is derived from an EMBL/GenBank/DDBJ whole genome shotgun (WGS) entry which is preliminary data.</text>
</comment>
<evidence type="ECO:0000313" key="9">
    <source>
        <dbReference type="EMBL" id="MBR0561690.1"/>
    </source>
</evidence>
<dbReference type="InterPro" id="IPR022929">
    <property type="entry name" value="Put_MntP"/>
</dbReference>
<keyword evidence="6 8" id="KW-0472">Membrane</keyword>
<feature type="transmembrane region" description="Helical" evidence="8">
    <location>
        <begin position="39"/>
        <end position="62"/>
    </location>
</feature>
<evidence type="ECO:0000256" key="6">
    <source>
        <dbReference type="ARBA" id="ARBA00023136"/>
    </source>
</evidence>
<dbReference type="GO" id="GO:0005384">
    <property type="term" value="F:manganese ion transmembrane transporter activity"/>
    <property type="evidence" value="ECO:0007669"/>
    <property type="project" value="UniProtKB-UniRule"/>
</dbReference>
<evidence type="ECO:0000256" key="1">
    <source>
        <dbReference type="ARBA" id="ARBA00022448"/>
    </source>
</evidence>
<feature type="transmembrane region" description="Helical" evidence="8">
    <location>
        <begin position="135"/>
        <end position="155"/>
    </location>
</feature>
<evidence type="ECO:0000313" key="10">
    <source>
        <dbReference type="EMBL" id="MBS7457954.1"/>
    </source>
</evidence>
<dbReference type="GO" id="GO:0005886">
    <property type="term" value="C:plasma membrane"/>
    <property type="evidence" value="ECO:0007669"/>
    <property type="project" value="UniProtKB-SubCell"/>
</dbReference>
<name>A0A8J7VRD4_9GAMM</name>
<feature type="transmembrane region" description="Helical" evidence="8">
    <location>
        <begin position="6"/>
        <end position="27"/>
    </location>
</feature>
<comment type="subcellular location">
    <subcellularLocation>
        <location evidence="8">Cell membrane</location>
        <topology evidence="8">Multi-pass membrane protein</topology>
    </subcellularLocation>
</comment>
<evidence type="ECO:0000313" key="11">
    <source>
        <dbReference type="Proteomes" id="UP000675747"/>
    </source>
</evidence>
<dbReference type="PANTHER" id="PTHR35529">
    <property type="entry name" value="MANGANESE EFFLUX PUMP MNTP-RELATED"/>
    <property type="match status" value="1"/>
</dbReference>
<keyword evidence="2 8" id="KW-1003">Cell membrane</keyword>
<sequence>MTPVSTLLLGFAMSTDAFAAAIGKGTAMAAPRLREALRAGLIFGAIEALTPLLGWALGSVAARHARAWDHWIAFTLLAVLGARMIVAALRAEPAPAEGPRARPHSFWLLAATAVATSIDALAVGVGLAFMDVDVLVAAAVIGATTFVMVTLGMMLGRALGAVVGRRAELVGGVVLIGMGSLILVRHLGGFA</sequence>
<protein>
    <recommendedName>
        <fullName evidence="8">Putative manganese efflux pump MntP</fullName>
    </recommendedName>
</protein>
<dbReference type="Pfam" id="PF02659">
    <property type="entry name" value="Mntp"/>
    <property type="match status" value="1"/>
</dbReference>
<dbReference type="NCBIfam" id="NF008546">
    <property type="entry name" value="PRK11469.1"/>
    <property type="match status" value="1"/>
</dbReference>
<evidence type="ECO:0000256" key="4">
    <source>
        <dbReference type="ARBA" id="ARBA00022989"/>
    </source>
</evidence>
<keyword evidence="1 8" id="KW-0813">Transport</keyword>
<evidence type="ECO:0000256" key="3">
    <source>
        <dbReference type="ARBA" id="ARBA00022692"/>
    </source>
</evidence>
<keyword evidence="7 8" id="KW-0464">Manganese</keyword>
<feature type="transmembrane region" description="Helical" evidence="8">
    <location>
        <begin position="68"/>
        <end position="86"/>
    </location>
</feature>
<proteinExistence type="inferred from homology"/>
<accession>A0A8J7VRD4</accession>
<evidence type="ECO:0000256" key="7">
    <source>
        <dbReference type="ARBA" id="ARBA00023211"/>
    </source>
</evidence>
<keyword evidence="5 8" id="KW-0406">Ion transport</keyword>
<evidence type="ECO:0000256" key="2">
    <source>
        <dbReference type="ARBA" id="ARBA00022475"/>
    </source>
</evidence>
<organism evidence="9">
    <name type="scientific">Coralloluteibacterium stylophorae</name>
    <dbReference type="NCBI Taxonomy" id="1776034"/>
    <lineage>
        <taxon>Bacteria</taxon>
        <taxon>Pseudomonadati</taxon>
        <taxon>Pseudomonadota</taxon>
        <taxon>Gammaproteobacteria</taxon>
        <taxon>Lysobacterales</taxon>
        <taxon>Lysobacteraceae</taxon>
        <taxon>Coralloluteibacterium</taxon>
    </lineage>
</organism>
<feature type="transmembrane region" description="Helical" evidence="8">
    <location>
        <begin position="167"/>
        <end position="188"/>
    </location>
</feature>
<keyword evidence="11" id="KW-1185">Reference proteome</keyword>
<evidence type="ECO:0000256" key="8">
    <source>
        <dbReference type="HAMAP-Rule" id="MF_01521"/>
    </source>
</evidence>
<dbReference type="InterPro" id="IPR003810">
    <property type="entry name" value="Mntp/YtaF"/>
</dbReference>
<evidence type="ECO:0000256" key="5">
    <source>
        <dbReference type="ARBA" id="ARBA00023065"/>
    </source>
</evidence>
<dbReference type="EMBL" id="JAGQFT020000008">
    <property type="protein sequence ID" value="MBS7457954.1"/>
    <property type="molecule type" value="Genomic_DNA"/>
</dbReference>
<dbReference type="RefSeq" id="WP_211925658.1">
    <property type="nucleotide sequence ID" value="NZ_JAGQFT020000008.1"/>
</dbReference>